<evidence type="ECO:0000313" key="1">
    <source>
        <dbReference type="EMBL" id="OHA47561.1"/>
    </source>
</evidence>
<accession>A0A1G2PIU7</accession>
<proteinExistence type="predicted"/>
<comment type="caution">
    <text evidence="1">The sequence shown here is derived from an EMBL/GenBank/DDBJ whole genome shotgun (WGS) entry which is preliminary data.</text>
</comment>
<dbReference type="EMBL" id="MHSQ01000006">
    <property type="protein sequence ID" value="OHA47561.1"/>
    <property type="molecule type" value="Genomic_DNA"/>
</dbReference>
<gene>
    <name evidence="1" type="ORF">A2541_02210</name>
</gene>
<name>A0A1G2PIU7_9BACT</name>
<reference evidence="1 2" key="1">
    <citation type="journal article" date="2016" name="Nat. Commun.">
        <title>Thousands of microbial genomes shed light on interconnected biogeochemical processes in an aquifer system.</title>
        <authorList>
            <person name="Anantharaman K."/>
            <person name="Brown C.T."/>
            <person name="Hug L.A."/>
            <person name="Sharon I."/>
            <person name="Castelle C.J."/>
            <person name="Probst A.J."/>
            <person name="Thomas B.C."/>
            <person name="Singh A."/>
            <person name="Wilkins M.J."/>
            <person name="Karaoz U."/>
            <person name="Brodie E.L."/>
            <person name="Williams K.H."/>
            <person name="Hubbard S.S."/>
            <person name="Banfield J.F."/>
        </authorList>
    </citation>
    <scope>NUCLEOTIDE SEQUENCE [LARGE SCALE GENOMIC DNA]</scope>
</reference>
<sequence>MKDPKKIKIDFLKEVHALIEEIKKDSSSILKIYDKLFKKYVRYEDKIEEIRFLYDLDHYIIKGSISKEDLINEFEKIFFNR</sequence>
<dbReference type="Proteomes" id="UP000176965">
    <property type="component" value="Unassembled WGS sequence"/>
</dbReference>
<organism evidence="1 2">
    <name type="scientific">Candidatus Taylorbacteria bacterium RIFOXYD2_FULL_36_9</name>
    <dbReference type="NCBI Taxonomy" id="1802338"/>
    <lineage>
        <taxon>Bacteria</taxon>
        <taxon>Candidatus Tayloriibacteriota</taxon>
    </lineage>
</organism>
<evidence type="ECO:0000313" key="2">
    <source>
        <dbReference type="Proteomes" id="UP000176965"/>
    </source>
</evidence>
<protein>
    <submittedName>
        <fullName evidence="1">Uncharacterized protein</fullName>
    </submittedName>
</protein>
<dbReference type="AlphaFoldDB" id="A0A1G2PIU7"/>